<dbReference type="Gene3D" id="1.10.357.10">
    <property type="entry name" value="Tetracycline Repressor, domain 2"/>
    <property type="match status" value="1"/>
</dbReference>
<name>A0ABZ2PSN6_9BURK</name>
<feature type="DNA-binding region" description="H-T-H motif" evidence="2">
    <location>
        <begin position="40"/>
        <end position="59"/>
    </location>
</feature>
<dbReference type="EMBL" id="CP062175">
    <property type="protein sequence ID" value="WXK38093.1"/>
    <property type="molecule type" value="Genomic_DNA"/>
</dbReference>
<keyword evidence="4" id="KW-0614">Plasmid</keyword>
<keyword evidence="1 2" id="KW-0238">DNA-binding</keyword>
<dbReference type="InterPro" id="IPR009057">
    <property type="entry name" value="Homeodomain-like_sf"/>
</dbReference>
<dbReference type="PROSITE" id="PS50977">
    <property type="entry name" value="HTH_TETR_2"/>
    <property type="match status" value="1"/>
</dbReference>
<dbReference type="Proteomes" id="UP001493153">
    <property type="component" value="Plasmid megaplasmid"/>
</dbReference>
<sequence length="112" mass="12870">MKNSAPSKGWHTIHPADMRRKELMNVGARLFVRNGIDKATTDDIVIEAVNLKSTFYHYFKSRNELVDAWRERFSTHIREQTQVAREAMSDGDWNGKPRAWVSTPIPVPSVMA</sequence>
<dbReference type="Pfam" id="PF00440">
    <property type="entry name" value="TetR_N"/>
    <property type="match status" value="1"/>
</dbReference>
<dbReference type="InterPro" id="IPR001647">
    <property type="entry name" value="HTH_TetR"/>
</dbReference>
<organism evidence="4 5">
    <name type="scientific">Mycetohabitans rhizoxinica</name>
    <dbReference type="NCBI Taxonomy" id="412963"/>
    <lineage>
        <taxon>Bacteria</taxon>
        <taxon>Pseudomonadati</taxon>
        <taxon>Pseudomonadota</taxon>
        <taxon>Betaproteobacteria</taxon>
        <taxon>Burkholderiales</taxon>
        <taxon>Burkholderiaceae</taxon>
        <taxon>Mycetohabitans</taxon>
    </lineage>
</organism>
<geneLocation type="plasmid" evidence="4 5">
    <name>megaplasmid</name>
</geneLocation>
<evidence type="ECO:0000256" key="1">
    <source>
        <dbReference type="ARBA" id="ARBA00023125"/>
    </source>
</evidence>
<evidence type="ECO:0000256" key="2">
    <source>
        <dbReference type="PROSITE-ProRule" id="PRU00335"/>
    </source>
</evidence>
<gene>
    <name evidence="4" type="ORF">IHE29_01865</name>
</gene>
<proteinExistence type="predicted"/>
<evidence type="ECO:0000313" key="5">
    <source>
        <dbReference type="Proteomes" id="UP001493153"/>
    </source>
</evidence>
<protein>
    <submittedName>
        <fullName evidence="4">TetR/AcrR family transcriptional regulator</fullName>
    </submittedName>
</protein>
<feature type="domain" description="HTH tetR-type" evidence="3">
    <location>
        <begin position="17"/>
        <end position="77"/>
    </location>
</feature>
<accession>A0ABZ2PSN6</accession>
<evidence type="ECO:0000313" key="4">
    <source>
        <dbReference type="EMBL" id="WXK38093.1"/>
    </source>
</evidence>
<dbReference type="RefSeq" id="WP_013428701.1">
    <property type="nucleotide sequence ID" value="NZ_CP062172.1"/>
</dbReference>
<evidence type="ECO:0000259" key="3">
    <source>
        <dbReference type="PROSITE" id="PS50977"/>
    </source>
</evidence>
<dbReference type="SUPFAM" id="SSF46689">
    <property type="entry name" value="Homeodomain-like"/>
    <property type="match status" value="1"/>
</dbReference>
<keyword evidence="5" id="KW-1185">Reference proteome</keyword>
<reference evidence="4 5" key="1">
    <citation type="submission" date="2020-09" db="EMBL/GenBank/DDBJ databases">
        <title>Genome sequences of Mycetohabitans spp.</title>
        <authorList>
            <person name="Carter M.E."/>
            <person name="Carpenter S.C.D."/>
            <person name="Bogdanove A.J."/>
        </authorList>
    </citation>
    <scope>NUCLEOTIDE SEQUENCE [LARGE SCALE GENOMIC DNA]</scope>
    <source>
        <strain evidence="4 5">B12</strain>
        <plasmid evidence="4 5">megaplasmid</plasmid>
    </source>
</reference>